<feature type="compositionally biased region" description="Basic and acidic residues" evidence="1">
    <location>
        <begin position="81"/>
        <end position="101"/>
    </location>
</feature>
<keyword evidence="3" id="KW-1185">Reference proteome</keyword>
<proteinExistence type="predicted"/>
<comment type="caution">
    <text evidence="2">The sequence shown here is derived from an EMBL/GenBank/DDBJ whole genome shotgun (WGS) entry which is preliminary data.</text>
</comment>
<feature type="region of interest" description="Disordered" evidence="1">
    <location>
        <begin position="1"/>
        <end position="115"/>
    </location>
</feature>
<protein>
    <submittedName>
        <fullName evidence="2">Uncharacterized protein</fullName>
    </submittedName>
</protein>
<organism evidence="2 3">
    <name type="scientific">Monilinia laxa</name>
    <name type="common">Brown rot fungus</name>
    <name type="synonym">Sclerotinia laxa</name>
    <dbReference type="NCBI Taxonomy" id="61186"/>
    <lineage>
        <taxon>Eukaryota</taxon>
        <taxon>Fungi</taxon>
        <taxon>Dikarya</taxon>
        <taxon>Ascomycota</taxon>
        <taxon>Pezizomycotina</taxon>
        <taxon>Leotiomycetes</taxon>
        <taxon>Helotiales</taxon>
        <taxon>Sclerotiniaceae</taxon>
        <taxon>Monilinia</taxon>
    </lineage>
</organism>
<feature type="region of interest" description="Disordered" evidence="1">
    <location>
        <begin position="315"/>
        <end position="345"/>
    </location>
</feature>
<accession>A0A5N6JM30</accession>
<name>A0A5N6JM30_MONLA</name>
<dbReference type="EMBL" id="VIGI01000023">
    <property type="protein sequence ID" value="KAB8288827.1"/>
    <property type="molecule type" value="Genomic_DNA"/>
</dbReference>
<dbReference type="OrthoDB" id="3554648at2759"/>
<dbReference type="AlphaFoldDB" id="A0A5N6JM30"/>
<dbReference type="Proteomes" id="UP000326757">
    <property type="component" value="Unassembled WGS sequence"/>
</dbReference>
<feature type="compositionally biased region" description="Polar residues" evidence="1">
    <location>
        <begin position="66"/>
        <end position="80"/>
    </location>
</feature>
<gene>
    <name evidence="2" type="ORF">EYC80_010729</name>
</gene>
<evidence type="ECO:0000256" key="1">
    <source>
        <dbReference type="SAM" id="MobiDB-lite"/>
    </source>
</evidence>
<feature type="compositionally biased region" description="Polar residues" evidence="1">
    <location>
        <begin position="327"/>
        <end position="345"/>
    </location>
</feature>
<reference evidence="2 3" key="1">
    <citation type="submission" date="2019-06" db="EMBL/GenBank/DDBJ databases">
        <title>Genome Sequence of the Brown Rot Fungal Pathogen Monilinia laxa.</title>
        <authorList>
            <person name="De Miccolis Angelini R.M."/>
            <person name="Landi L."/>
            <person name="Abate D."/>
            <person name="Pollastro S."/>
            <person name="Romanazzi G."/>
            <person name="Faretra F."/>
        </authorList>
    </citation>
    <scope>NUCLEOTIDE SEQUENCE [LARGE SCALE GENOMIC DNA]</scope>
    <source>
        <strain evidence="2 3">Mlax316</strain>
    </source>
</reference>
<sequence>MVNDRKRPNSQEPADLGFNPRLQPESPSKKQKFSKSPQSKLAPREDQIVEVNVKTEPGTDYFAEIQGTSGSTPGKTSRIQLQDEPKSADEIPTKKQKRSDSPRQNPFKRPNNASGCTLDSTALLALASLSFGSPFIAPYYVPIPEVPEITPGTNHPRGKVRLLYHEQSRIPNPPLSSRPTIVKFTPFLPAPSQPDDISDMQLLRKAIAISLGSKDGYEEIVSEHEFFPPPSPQPAKASLHLSSCQSNIDRRKVSYNKGYKSIISVEKDEDGDGDEEEEYDDCPVDMDISPLSSISEPGSDGGILLKTGNGTAVPDKSNKFITDPSKDQNATKISDGSNDSKMHTRSPTQFDIRALKRAFASKEAELKLKLATAISQIHEVHGSIESENRYPDQLMGSVENHSELEFTDAPGEDNLHAFIDRAEDDARKAGMPENLVPVKLIVTWDNGAQLNAIQRGIKNLDKDSSVHLIRCSKGWRCAIRQMRNKWFWGNQNWTIWWMEEREDGNKDQRGTMYDTGLSKTTHWCMPANWRTTPSANASLDGQPKVGAGYTRESVAAFYQQRMVIDWPTYQT</sequence>
<evidence type="ECO:0000313" key="3">
    <source>
        <dbReference type="Proteomes" id="UP000326757"/>
    </source>
</evidence>
<evidence type="ECO:0000313" key="2">
    <source>
        <dbReference type="EMBL" id="KAB8288827.1"/>
    </source>
</evidence>